<name>A0A8S3ZP43_9EUPU</name>
<sequence length="90" mass="10249">EVRHLGKQYLLETDPKDRNFLRLVEAWTKYKTLATTNRLSEVRLLLSQLSTTVSNMKPGGGGGAFEWTDSMFVKALKNGDWLLIDNVNFC</sequence>
<dbReference type="Proteomes" id="UP000678393">
    <property type="component" value="Unassembled WGS sequence"/>
</dbReference>
<dbReference type="GO" id="GO:0000055">
    <property type="term" value="P:ribosomal large subunit export from nucleus"/>
    <property type="evidence" value="ECO:0007669"/>
    <property type="project" value="TreeGrafter"/>
</dbReference>
<dbReference type="GO" id="GO:0030687">
    <property type="term" value="C:preribosome, large subunit precursor"/>
    <property type="evidence" value="ECO:0007669"/>
    <property type="project" value="TreeGrafter"/>
</dbReference>
<reference evidence="3" key="1">
    <citation type="submission" date="2021-04" db="EMBL/GenBank/DDBJ databases">
        <authorList>
            <consortium name="Molecular Ecology Group"/>
        </authorList>
    </citation>
    <scope>NUCLEOTIDE SEQUENCE</scope>
</reference>
<feature type="non-terminal residue" evidence="3">
    <location>
        <position position="1"/>
    </location>
</feature>
<organism evidence="3 4">
    <name type="scientific">Candidula unifasciata</name>
    <dbReference type="NCBI Taxonomy" id="100452"/>
    <lineage>
        <taxon>Eukaryota</taxon>
        <taxon>Metazoa</taxon>
        <taxon>Spiralia</taxon>
        <taxon>Lophotrochozoa</taxon>
        <taxon>Mollusca</taxon>
        <taxon>Gastropoda</taxon>
        <taxon>Heterobranchia</taxon>
        <taxon>Euthyneura</taxon>
        <taxon>Panpulmonata</taxon>
        <taxon>Eupulmonata</taxon>
        <taxon>Stylommatophora</taxon>
        <taxon>Helicina</taxon>
        <taxon>Helicoidea</taxon>
        <taxon>Geomitridae</taxon>
        <taxon>Candidula</taxon>
    </lineage>
</organism>
<comment type="caution">
    <text evidence="3">The sequence shown here is derived from an EMBL/GenBank/DDBJ whole genome shotgun (WGS) entry which is preliminary data.</text>
</comment>
<dbReference type="PANTHER" id="PTHR48103">
    <property type="entry name" value="MIDASIN-RELATED"/>
    <property type="match status" value="1"/>
</dbReference>
<keyword evidence="1" id="KW-0547">Nucleotide-binding</keyword>
<dbReference type="GO" id="GO:0005634">
    <property type="term" value="C:nucleus"/>
    <property type="evidence" value="ECO:0007669"/>
    <property type="project" value="TreeGrafter"/>
</dbReference>
<evidence type="ECO:0000313" key="3">
    <source>
        <dbReference type="EMBL" id="CAG5129146.1"/>
    </source>
</evidence>
<dbReference type="OrthoDB" id="422220at2759"/>
<dbReference type="AlphaFoldDB" id="A0A8S3ZP43"/>
<feature type="non-terminal residue" evidence="3">
    <location>
        <position position="90"/>
    </location>
</feature>
<keyword evidence="4" id="KW-1185">Reference proteome</keyword>
<proteinExistence type="predicted"/>
<dbReference type="PANTHER" id="PTHR48103:SF2">
    <property type="entry name" value="MIDASIN"/>
    <property type="match status" value="1"/>
</dbReference>
<dbReference type="EMBL" id="CAJHNH020003369">
    <property type="protein sequence ID" value="CAG5129146.1"/>
    <property type="molecule type" value="Genomic_DNA"/>
</dbReference>
<keyword evidence="2" id="KW-0067">ATP-binding</keyword>
<dbReference type="GO" id="GO:0005524">
    <property type="term" value="F:ATP binding"/>
    <property type="evidence" value="ECO:0007669"/>
    <property type="project" value="UniProtKB-KW"/>
</dbReference>
<evidence type="ECO:0000256" key="2">
    <source>
        <dbReference type="ARBA" id="ARBA00022840"/>
    </source>
</evidence>
<evidence type="ECO:0000313" key="4">
    <source>
        <dbReference type="Proteomes" id="UP000678393"/>
    </source>
</evidence>
<evidence type="ECO:0000256" key="1">
    <source>
        <dbReference type="ARBA" id="ARBA00022741"/>
    </source>
</evidence>
<accession>A0A8S3ZP43</accession>
<gene>
    <name evidence="3" type="ORF">CUNI_LOCUS14704</name>
</gene>
<evidence type="ECO:0008006" key="5">
    <source>
        <dbReference type="Google" id="ProtNLM"/>
    </source>
</evidence>
<protein>
    <recommendedName>
        <fullName evidence="5">Midasin</fullName>
    </recommendedName>
</protein>
<dbReference type="GO" id="GO:0000027">
    <property type="term" value="P:ribosomal large subunit assembly"/>
    <property type="evidence" value="ECO:0007669"/>
    <property type="project" value="TreeGrafter"/>
</dbReference>